<dbReference type="InterPro" id="IPR020472">
    <property type="entry name" value="WD40_PAC1"/>
</dbReference>
<feature type="repeat" description="WD" evidence="8">
    <location>
        <begin position="124"/>
        <end position="166"/>
    </location>
</feature>
<evidence type="ECO:0000256" key="4">
    <source>
        <dbReference type="ARBA" id="ARBA00022737"/>
    </source>
</evidence>
<reference evidence="11 12" key="1">
    <citation type="submission" date="2016-03" db="EMBL/GenBank/DDBJ databases">
        <authorList>
            <person name="Devillers H."/>
        </authorList>
    </citation>
    <scope>NUCLEOTIDE SEQUENCE [LARGE SCALE GENOMIC DNA]</scope>
    <source>
        <strain evidence="11">CBS 6772</strain>
    </source>
</reference>
<dbReference type="Gene3D" id="2.130.10.10">
    <property type="entry name" value="YVTN repeat-like/Quinoprotein amine dehydrogenase"/>
    <property type="match status" value="1"/>
</dbReference>
<dbReference type="PROSITE" id="PS50294">
    <property type="entry name" value="WD_REPEATS_REGION"/>
    <property type="match status" value="4"/>
</dbReference>
<dbReference type="OMA" id="FAMCFDQ"/>
<dbReference type="SUPFAM" id="SSF50978">
    <property type="entry name" value="WD40 repeat-like"/>
    <property type="match status" value="1"/>
</dbReference>
<comment type="function">
    <text evidence="9">Involved in pre-mRNA splicing and required for cell cycle progression at G2/M.</text>
</comment>
<protein>
    <recommendedName>
        <fullName evidence="7 9">Pre-mRNA-splicing factor PRP46</fullName>
    </recommendedName>
    <alternativeName>
        <fullName evidence="9">Pre-mRNA-processing protein 46</fullName>
    </alternativeName>
</protein>
<comment type="subcellular location">
    <subcellularLocation>
        <location evidence="9">Nucleus</location>
    </subcellularLocation>
</comment>
<dbReference type="PROSITE" id="PS00678">
    <property type="entry name" value="WD_REPEATS_1"/>
    <property type="match status" value="2"/>
</dbReference>
<feature type="region of interest" description="Disordered" evidence="10">
    <location>
        <begin position="418"/>
        <end position="440"/>
    </location>
</feature>
<comment type="similarity">
    <text evidence="6 9">Belongs to the WD repeat PRL1/PRL2 family.</text>
</comment>
<dbReference type="SMART" id="SM00320">
    <property type="entry name" value="WD40"/>
    <property type="match status" value="7"/>
</dbReference>
<keyword evidence="3 9" id="KW-0747">Spliceosome</keyword>
<dbReference type="InterPro" id="IPR045241">
    <property type="entry name" value="Prp46/PLRG1-like"/>
</dbReference>
<dbReference type="PROSITE" id="PS50082">
    <property type="entry name" value="WD_REPEATS_2"/>
    <property type="match status" value="4"/>
</dbReference>
<keyword evidence="9" id="KW-0539">Nucleus</keyword>
<feature type="repeat" description="WD" evidence="8">
    <location>
        <begin position="167"/>
        <end position="208"/>
    </location>
</feature>
<comment type="subunit">
    <text evidence="9">Associated with the spliceosome.</text>
</comment>
<dbReference type="GO" id="GO:0071011">
    <property type="term" value="C:precatalytic spliceosome"/>
    <property type="evidence" value="ECO:0007669"/>
    <property type="project" value="TreeGrafter"/>
</dbReference>
<evidence type="ECO:0000256" key="3">
    <source>
        <dbReference type="ARBA" id="ARBA00022728"/>
    </source>
</evidence>
<keyword evidence="2 9" id="KW-0507">mRNA processing</keyword>
<dbReference type="CDD" id="cd00200">
    <property type="entry name" value="WD40"/>
    <property type="match status" value="1"/>
</dbReference>
<proteinExistence type="inferred from homology"/>
<dbReference type="InterPro" id="IPR015943">
    <property type="entry name" value="WD40/YVTN_repeat-like_dom_sf"/>
</dbReference>
<dbReference type="Pfam" id="PF00400">
    <property type="entry name" value="WD40"/>
    <property type="match status" value="6"/>
</dbReference>
<evidence type="ECO:0000256" key="10">
    <source>
        <dbReference type="SAM" id="MobiDB-lite"/>
    </source>
</evidence>
<name>A0A1G4MHP4_LACFM</name>
<dbReference type="GO" id="GO:0071013">
    <property type="term" value="C:catalytic step 2 spliceosome"/>
    <property type="evidence" value="ECO:0007669"/>
    <property type="project" value="TreeGrafter"/>
</dbReference>
<dbReference type="InterPro" id="IPR001680">
    <property type="entry name" value="WD40_rpt"/>
</dbReference>
<dbReference type="STRING" id="4955.A0A1G4MHP4"/>
<dbReference type="GO" id="GO:0000974">
    <property type="term" value="C:Prp19 complex"/>
    <property type="evidence" value="ECO:0007669"/>
    <property type="project" value="TreeGrafter"/>
</dbReference>
<feature type="repeat" description="WD" evidence="8">
    <location>
        <begin position="209"/>
        <end position="250"/>
    </location>
</feature>
<dbReference type="FunFam" id="2.130.10.10:FF:000012">
    <property type="entry name" value="Putative pleiotropic regulator 1"/>
    <property type="match status" value="1"/>
</dbReference>
<evidence type="ECO:0000313" key="12">
    <source>
        <dbReference type="Proteomes" id="UP000190831"/>
    </source>
</evidence>
<dbReference type="PANTHER" id="PTHR19923:SF0">
    <property type="entry name" value="PLEIOTROPIC REGULATOR 1"/>
    <property type="match status" value="1"/>
</dbReference>
<evidence type="ECO:0000313" key="11">
    <source>
        <dbReference type="EMBL" id="SCW03362.1"/>
    </source>
</evidence>
<keyword evidence="5 9" id="KW-0508">mRNA splicing</keyword>
<dbReference type="InterPro" id="IPR036322">
    <property type="entry name" value="WD40_repeat_dom_sf"/>
</dbReference>
<evidence type="ECO:0000256" key="7">
    <source>
        <dbReference type="ARBA" id="ARBA00026147"/>
    </source>
</evidence>
<evidence type="ECO:0000256" key="6">
    <source>
        <dbReference type="ARBA" id="ARBA00025726"/>
    </source>
</evidence>
<dbReference type="Proteomes" id="UP000190831">
    <property type="component" value="Chromosome G"/>
</dbReference>
<evidence type="ECO:0000256" key="9">
    <source>
        <dbReference type="RuleBase" id="RU369036"/>
    </source>
</evidence>
<dbReference type="EMBL" id="LT598486">
    <property type="protein sequence ID" value="SCW03362.1"/>
    <property type="molecule type" value="Genomic_DNA"/>
</dbReference>
<evidence type="ECO:0000256" key="1">
    <source>
        <dbReference type="ARBA" id="ARBA00022574"/>
    </source>
</evidence>
<keyword evidence="1 8" id="KW-0853">WD repeat</keyword>
<dbReference type="InterPro" id="IPR019775">
    <property type="entry name" value="WD40_repeat_CS"/>
</dbReference>
<feature type="repeat" description="WD" evidence="8">
    <location>
        <begin position="251"/>
        <end position="292"/>
    </location>
</feature>
<dbReference type="AlphaFoldDB" id="A0A1G4MHP4"/>
<dbReference type="PRINTS" id="PR00320">
    <property type="entry name" value="GPROTEINBRPT"/>
</dbReference>
<evidence type="ECO:0000256" key="8">
    <source>
        <dbReference type="PROSITE-ProRule" id="PRU00221"/>
    </source>
</evidence>
<evidence type="ECO:0000256" key="2">
    <source>
        <dbReference type="ARBA" id="ARBA00022664"/>
    </source>
</evidence>
<sequence>MCADRANHVMTSEKDADQTYIDTLWNKQFHFLSFLPSHLQEEIDKKKTVFQKLEELQDQNSGVTSSEDSMLVRYKASSSNESNLSLTTGVFSKEDNFHSLMGRHEQLLSHKPRWHAPWKLIRVINGHTGWVRCVSVDPVDNEWFATGSNDTTIKIWDLASGKLKLTLAGHIMTVRDLAISKIHPYMFSASEDKLVKCWDLERNKSIKDFHGHLSGVHTVDVHPTVNIIASAGRDAVVRIWDIRTRLPVMTLSGHKGPISKVKCFPVDPQIVSCSSDNTVRLWDITAGKAMKVLTHHSKTVRDIAAHPTEYSIATASTDDVRSWRLRDGHLLTNFESEGLGIINSLSINHDDVLFAGNDSGMLSFFDYKTGHKYQELQTTEIPGSLESERGVLASSFDETGLRLITGESDKSIKMWKQIPGASPETHPGLPWNPKLSSQRF</sequence>
<evidence type="ECO:0000256" key="5">
    <source>
        <dbReference type="ARBA" id="ARBA00023187"/>
    </source>
</evidence>
<accession>A0A1G4MHP4</accession>
<dbReference type="OrthoDB" id="10256122at2759"/>
<keyword evidence="12" id="KW-1185">Reference proteome</keyword>
<dbReference type="PANTHER" id="PTHR19923">
    <property type="entry name" value="WD40 REPEAT PROTEINPRL1/PRL2-RELATED"/>
    <property type="match status" value="1"/>
</dbReference>
<keyword evidence="4 9" id="KW-0677">Repeat</keyword>
<gene>
    <name evidence="11" type="ORF">LAFE_0G08746G</name>
</gene>
<dbReference type="GO" id="GO:0000398">
    <property type="term" value="P:mRNA splicing, via spliceosome"/>
    <property type="evidence" value="ECO:0007669"/>
    <property type="project" value="UniProtKB-UniRule"/>
</dbReference>
<organism evidence="11 12">
    <name type="scientific">Lachancea fermentati</name>
    <name type="common">Zygosaccharomyces fermentati</name>
    <dbReference type="NCBI Taxonomy" id="4955"/>
    <lineage>
        <taxon>Eukaryota</taxon>
        <taxon>Fungi</taxon>
        <taxon>Dikarya</taxon>
        <taxon>Ascomycota</taxon>
        <taxon>Saccharomycotina</taxon>
        <taxon>Saccharomycetes</taxon>
        <taxon>Saccharomycetales</taxon>
        <taxon>Saccharomycetaceae</taxon>
        <taxon>Lachancea</taxon>
    </lineage>
</organism>